<accession>A0A2J6RW37</accession>
<keyword evidence="2" id="KW-0812">Transmembrane</keyword>
<reference evidence="3 4" key="1">
    <citation type="submission" date="2016-04" db="EMBL/GenBank/DDBJ databases">
        <title>A degradative enzymes factory behind the ericoid mycorrhizal symbiosis.</title>
        <authorList>
            <consortium name="DOE Joint Genome Institute"/>
            <person name="Martino E."/>
            <person name="Morin E."/>
            <person name="Grelet G."/>
            <person name="Kuo A."/>
            <person name="Kohler A."/>
            <person name="Daghino S."/>
            <person name="Barry K."/>
            <person name="Choi C."/>
            <person name="Cichocki N."/>
            <person name="Clum A."/>
            <person name="Copeland A."/>
            <person name="Hainaut M."/>
            <person name="Haridas S."/>
            <person name="Labutti K."/>
            <person name="Lindquist E."/>
            <person name="Lipzen A."/>
            <person name="Khouja H.-R."/>
            <person name="Murat C."/>
            <person name="Ohm R."/>
            <person name="Olson A."/>
            <person name="Spatafora J."/>
            <person name="Veneault-Fourrey C."/>
            <person name="Henrissat B."/>
            <person name="Grigoriev I."/>
            <person name="Martin F."/>
            <person name="Perotto S."/>
        </authorList>
    </citation>
    <scope>NUCLEOTIDE SEQUENCE [LARGE SCALE GENOMIC DNA]</scope>
    <source>
        <strain evidence="3 4">F</strain>
    </source>
</reference>
<organism evidence="3 4">
    <name type="scientific">Hyaloscypha variabilis (strain UAMH 11265 / GT02V1 / F)</name>
    <name type="common">Meliniomyces variabilis</name>
    <dbReference type="NCBI Taxonomy" id="1149755"/>
    <lineage>
        <taxon>Eukaryota</taxon>
        <taxon>Fungi</taxon>
        <taxon>Dikarya</taxon>
        <taxon>Ascomycota</taxon>
        <taxon>Pezizomycotina</taxon>
        <taxon>Leotiomycetes</taxon>
        <taxon>Helotiales</taxon>
        <taxon>Hyaloscyphaceae</taxon>
        <taxon>Hyaloscypha</taxon>
        <taxon>Hyaloscypha variabilis</taxon>
    </lineage>
</organism>
<keyword evidence="2" id="KW-0472">Membrane</keyword>
<feature type="transmembrane region" description="Helical" evidence="2">
    <location>
        <begin position="108"/>
        <end position="132"/>
    </location>
</feature>
<dbReference type="OrthoDB" id="3537340at2759"/>
<sequence>MTGKFTEKDPARCYHYARFMSHLTLAQANAVFWLLFVTVLILMCISSIQHHKFVYISSPIFCIRQKHLTSFHRSIALGARLNDRERGGSAAEVTEQKKEVRRLRRHQLGIVSLCLILFATAAVFECFALFNIEFCDGEDLMQLYWGFWSVMQVGSNIAILGVMVQFWIVLSDHETPSWAVALGTPVLVFAALGFVFHSIGAQTWDRCRGNRPQVQEGENPEDGGGNESSGSETDIEKYDRRDP</sequence>
<gene>
    <name evidence="3" type="ORF">L207DRAFT_564960</name>
</gene>
<evidence type="ECO:0000313" key="3">
    <source>
        <dbReference type="EMBL" id="PMD42722.1"/>
    </source>
</evidence>
<feature type="compositionally biased region" description="Basic and acidic residues" evidence="1">
    <location>
        <begin position="234"/>
        <end position="243"/>
    </location>
</feature>
<keyword evidence="4" id="KW-1185">Reference proteome</keyword>
<feature type="region of interest" description="Disordered" evidence="1">
    <location>
        <begin position="209"/>
        <end position="243"/>
    </location>
</feature>
<dbReference type="EMBL" id="KZ613943">
    <property type="protein sequence ID" value="PMD42722.1"/>
    <property type="molecule type" value="Genomic_DNA"/>
</dbReference>
<dbReference type="Proteomes" id="UP000235786">
    <property type="component" value="Unassembled WGS sequence"/>
</dbReference>
<evidence type="ECO:0000256" key="1">
    <source>
        <dbReference type="SAM" id="MobiDB-lite"/>
    </source>
</evidence>
<feature type="transmembrane region" description="Helical" evidence="2">
    <location>
        <begin position="177"/>
        <end position="199"/>
    </location>
</feature>
<evidence type="ECO:0008006" key="5">
    <source>
        <dbReference type="Google" id="ProtNLM"/>
    </source>
</evidence>
<feature type="transmembrane region" description="Helical" evidence="2">
    <location>
        <begin position="30"/>
        <end position="48"/>
    </location>
</feature>
<proteinExistence type="predicted"/>
<evidence type="ECO:0000313" key="4">
    <source>
        <dbReference type="Proteomes" id="UP000235786"/>
    </source>
</evidence>
<feature type="transmembrane region" description="Helical" evidence="2">
    <location>
        <begin position="144"/>
        <end position="170"/>
    </location>
</feature>
<protein>
    <recommendedName>
        <fullName evidence="5">Transmembrane protein</fullName>
    </recommendedName>
</protein>
<name>A0A2J6RW37_HYAVF</name>
<dbReference type="AlphaFoldDB" id="A0A2J6RW37"/>
<keyword evidence="2" id="KW-1133">Transmembrane helix</keyword>
<evidence type="ECO:0000256" key="2">
    <source>
        <dbReference type="SAM" id="Phobius"/>
    </source>
</evidence>